<organism evidence="2 3">
    <name type="scientific">Virgibacillus oceani</name>
    <dbReference type="NCBI Taxonomy" id="1479511"/>
    <lineage>
        <taxon>Bacteria</taxon>
        <taxon>Bacillati</taxon>
        <taxon>Bacillota</taxon>
        <taxon>Bacilli</taxon>
        <taxon>Bacillales</taxon>
        <taxon>Bacillaceae</taxon>
        <taxon>Virgibacillus</taxon>
    </lineage>
</organism>
<reference evidence="2" key="2">
    <citation type="submission" date="2020-09" db="EMBL/GenBank/DDBJ databases">
        <authorList>
            <person name="Sun Q."/>
            <person name="Zhou Y."/>
        </authorList>
    </citation>
    <scope>NUCLEOTIDE SEQUENCE</scope>
    <source>
        <strain evidence="2">CGMCC 1.12754</strain>
    </source>
</reference>
<evidence type="ECO:0000313" key="2">
    <source>
        <dbReference type="EMBL" id="GGG88723.1"/>
    </source>
</evidence>
<dbReference type="InterPro" id="IPR004143">
    <property type="entry name" value="BPL_LPL_catalytic"/>
</dbReference>
<evidence type="ECO:0000313" key="3">
    <source>
        <dbReference type="Proteomes" id="UP000622860"/>
    </source>
</evidence>
<dbReference type="GO" id="GO:0016740">
    <property type="term" value="F:transferase activity"/>
    <property type="evidence" value="ECO:0007669"/>
    <property type="project" value="UniProtKB-ARBA"/>
</dbReference>
<dbReference type="RefSeq" id="WP_188456993.1">
    <property type="nucleotide sequence ID" value="NZ_BMFR01000034.1"/>
</dbReference>
<dbReference type="GO" id="GO:0009249">
    <property type="term" value="P:protein lipoylation"/>
    <property type="evidence" value="ECO:0007669"/>
    <property type="project" value="UniProtKB-ARBA"/>
</dbReference>
<sequence length="276" mass="31500">MNDKWGFLDTGIHDAAVNMAMDESLLNWHSEGKIPPILRFYQWSDPSLSVGYFQNAEKSIDFAAIDQYKVPLVRRLTGGSAVLHDDELTYSIIIAENKPFIPASVREAYYILSKGIFEGYANLGVTVDYAEKIDTSKTRSAVCFERPALYELMANGKKISGNAQTRKKGVLLQHGSIPRTIDGKMLFDLFRFPTEEIRTRKRKAFSAKATTISQETTKQISIDTMKDAFKKGFQTGVNIDLFPFELTNDQWDEVYQLANTKYRTNEWNFNHHLRSV</sequence>
<dbReference type="AlphaFoldDB" id="A0A917MAY9"/>
<accession>A0A917MAY9</accession>
<gene>
    <name evidence="2" type="primary">lipM</name>
    <name evidence="2" type="ORF">GCM10011398_38390</name>
</gene>
<evidence type="ECO:0000259" key="1">
    <source>
        <dbReference type="PROSITE" id="PS51733"/>
    </source>
</evidence>
<proteinExistence type="predicted"/>
<dbReference type="PANTHER" id="PTHR43679">
    <property type="entry name" value="OCTANOYLTRANSFERASE LIPM-RELATED"/>
    <property type="match status" value="1"/>
</dbReference>
<dbReference type="CDD" id="cd16443">
    <property type="entry name" value="LplA"/>
    <property type="match status" value="1"/>
</dbReference>
<dbReference type="SUPFAM" id="SSF55681">
    <property type="entry name" value="Class II aaRS and biotin synthetases"/>
    <property type="match status" value="1"/>
</dbReference>
<dbReference type="Gene3D" id="3.30.930.10">
    <property type="entry name" value="Bira Bifunctional Protein, Domain 2"/>
    <property type="match status" value="1"/>
</dbReference>
<protein>
    <submittedName>
        <fullName evidence="2">Octanoyltransferase LipM</fullName>
    </submittedName>
</protein>
<dbReference type="PROSITE" id="PS51733">
    <property type="entry name" value="BPL_LPL_CATALYTIC"/>
    <property type="match status" value="1"/>
</dbReference>
<keyword evidence="3" id="KW-1185">Reference proteome</keyword>
<dbReference type="EMBL" id="BMFR01000034">
    <property type="protein sequence ID" value="GGG88723.1"/>
    <property type="molecule type" value="Genomic_DNA"/>
</dbReference>
<reference evidence="2" key="1">
    <citation type="journal article" date="2014" name="Int. J. Syst. Evol. Microbiol.">
        <title>Complete genome sequence of Corynebacterium casei LMG S-19264T (=DSM 44701T), isolated from a smear-ripened cheese.</title>
        <authorList>
            <consortium name="US DOE Joint Genome Institute (JGI-PGF)"/>
            <person name="Walter F."/>
            <person name="Albersmeier A."/>
            <person name="Kalinowski J."/>
            <person name="Ruckert C."/>
        </authorList>
    </citation>
    <scope>NUCLEOTIDE SEQUENCE</scope>
    <source>
        <strain evidence="2">CGMCC 1.12754</strain>
    </source>
</reference>
<dbReference type="PANTHER" id="PTHR43679:SF2">
    <property type="entry name" value="OCTANOYL-[GCVH]:PROTEIN N-OCTANOYLTRANSFERASE"/>
    <property type="match status" value="1"/>
</dbReference>
<feature type="domain" description="BPL/LPL catalytic" evidence="1">
    <location>
        <begin position="32"/>
        <end position="241"/>
    </location>
</feature>
<dbReference type="InterPro" id="IPR050664">
    <property type="entry name" value="Octanoyltrans_LipM/LipL"/>
</dbReference>
<dbReference type="Pfam" id="PF21948">
    <property type="entry name" value="LplA-B_cat"/>
    <property type="match status" value="1"/>
</dbReference>
<dbReference type="InterPro" id="IPR045864">
    <property type="entry name" value="aa-tRNA-synth_II/BPL/LPL"/>
</dbReference>
<comment type="caution">
    <text evidence="2">The sequence shown here is derived from an EMBL/GenBank/DDBJ whole genome shotgun (WGS) entry which is preliminary data.</text>
</comment>
<dbReference type="GO" id="GO:0140096">
    <property type="term" value="F:catalytic activity, acting on a protein"/>
    <property type="evidence" value="ECO:0007669"/>
    <property type="project" value="UniProtKB-ARBA"/>
</dbReference>
<name>A0A917MAY9_9BACI</name>
<dbReference type="Proteomes" id="UP000622860">
    <property type="component" value="Unassembled WGS sequence"/>
</dbReference>